<dbReference type="Proteomes" id="UP000623440">
    <property type="component" value="Unassembled WGS sequence"/>
</dbReference>
<proteinExistence type="predicted"/>
<reference evidence="1 2" key="1">
    <citation type="journal article" date="2020" name="ISME J.">
        <title>Comparative genomics reveals insights into cyanobacterial evolution and habitat adaptation.</title>
        <authorList>
            <person name="Chen M.Y."/>
            <person name="Teng W.K."/>
            <person name="Zhao L."/>
            <person name="Hu C.X."/>
            <person name="Zhou Y.K."/>
            <person name="Han B.P."/>
            <person name="Song L.R."/>
            <person name="Shu W.S."/>
        </authorList>
    </citation>
    <scope>NUCLEOTIDE SEQUENCE [LARGE SCALE GENOMIC DNA]</scope>
    <source>
        <strain evidence="1 2">FACHB-838</strain>
    </source>
</reference>
<keyword evidence="2" id="KW-1185">Reference proteome</keyword>
<dbReference type="RefSeq" id="WP_190944013.1">
    <property type="nucleotide sequence ID" value="NZ_JACJSI010000096.1"/>
</dbReference>
<sequence>MSEKARSLSDVEFESNIVWLKDISSIPYVREHLEKFASRRKGKLKYGKYQIIGYSELESDAPSRMPGCFSRRVFWLADHDRFYEEGGVYKVSCPMEAVDPLTVKAKILGKKTERAWNGTLPKDVY</sequence>
<protein>
    <submittedName>
        <fullName evidence="1">Transcription factor</fullName>
    </submittedName>
</protein>
<comment type="caution">
    <text evidence="1">The sequence shown here is derived from an EMBL/GenBank/DDBJ whole genome shotgun (WGS) entry which is preliminary data.</text>
</comment>
<name>A0ABR8DYW0_9NOSO</name>
<dbReference type="EMBL" id="JACJSI010000096">
    <property type="protein sequence ID" value="MBD2533445.1"/>
    <property type="molecule type" value="Genomic_DNA"/>
</dbReference>
<evidence type="ECO:0000313" key="2">
    <source>
        <dbReference type="Proteomes" id="UP000623440"/>
    </source>
</evidence>
<organism evidence="1 2">
    <name type="scientific">Nostoc flagelliforme FACHB-838</name>
    <dbReference type="NCBI Taxonomy" id="2692904"/>
    <lineage>
        <taxon>Bacteria</taxon>
        <taxon>Bacillati</taxon>
        <taxon>Cyanobacteriota</taxon>
        <taxon>Cyanophyceae</taxon>
        <taxon>Nostocales</taxon>
        <taxon>Nostocaceae</taxon>
        <taxon>Nostoc</taxon>
    </lineage>
</organism>
<dbReference type="Pfam" id="PF19472">
    <property type="entry name" value="DUF6009"/>
    <property type="match status" value="1"/>
</dbReference>
<accession>A0ABR8DYW0</accession>
<evidence type="ECO:0000313" key="1">
    <source>
        <dbReference type="EMBL" id="MBD2533445.1"/>
    </source>
</evidence>
<gene>
    <name evidence="1" type="ORF">H6G97_29335</name>
</gene>
<dbReference type="InterPro" id="IPR046051">
    <property type="entry name" value="DUF6009"/>
</dbReference>